<comment type="caution">
    <text evidence="1">The sequence shown here is derived from an EMBL/GenBank/DDBJ whole genome shotgun (WGS) entry which is preliminary data.</text>
</comment>
<dbReference type="RefSeq" id="WP_163697110.1">
    <property type="nucleotide sequence ID" value="NZ_QXHD01000004.1"/>
</dbReference>
<dbReference type="EMBL" id="QXHD01000004">
    <property type="protein sequence ID" value="NEZ55303.1"/>
    <property type="molecule type" value="Genomic_DNA"/>
</dbReference>
<gene>
    <name evidence="1" type="ORF">DXZ20_06355</name>
</gene>
<keyword evidence="2" id="KW-1185">Reference proteome</keyword>
<name>A0A6M0RHG2_9CYAN</name>
<evidence type="ECO:0000313" key="2">
    <source>
        <dbReference type="Proteomes" id="UP000481033"/>
    </source>
</evidence>
<evidence type="ECO:0000313" key="1">
    <source>
        <dbReference type="EMBL" id="NEZ55303.1"/>
    </source>
</evidence>
<reference evidence="1 2" key="1">
    <citation type="journal article" date="2020" name="Microb. Ecol.">
        <title>Ecogenomics of the Marine Benthic Filamentous Cyanobacterium Adonisia.</title>
        <authorList>
            <person name="Walter J.M."/>
            <person name="Coutinho F.H."/>
            <person name="Leomil L."/>
            <person name="Hargreaves P.I."/>
            <person name="Campeao M.E."/>
            <person name="Vieira V.V."/>
            <person name="Silva B.S."/>
            <person name="Fistarol G.O."/>
            <person name="Salomon P.S."/>
            <person name="Sawabe T."/>
            <person name="Mino S."/>
            <person name="Hosokawa M."/>
            <person name="Miyashita H."/>
            <person name="Maruyama F."/>
            <person name="van Verk M.C."/>
            <person name="Dutilh B.E."/>
            <person name="Thompson C.C."/>
            <person name="Thompson F.L."/>
        </authorList>
    </citation>
    <scope>NUCLEOTIDE SEQUENCE [LARGE SCALE GENOMIC DNA]</scope>
    <source>
        <strain evidence="1 2">CCMR0081</strain>
    </source>
</reference>
<sequence length="115" mass="12608">MALIKLLRYKLEGGGWPSNAAINFRFAGHPIGPNLASTPINQWINGPSSSQLNFNGAGVIQVYVNGIYTGLVSGVNDTPTPRTNLHSALRKACMDTNPTKVNEIRENKYLRTSYF</sequence>
<dbReference type="AlphaFoldDB" id="A0A6M0RHG2"/>
<dbReference type="Proteomes" id="UP000481033">
    <property type="component" value="Unassembled WGS sequence"/>
</dbReference>
<proteinExistence type="predicted"/>
<organism evidence="1 2">
    <name type="scientific">Adonisia turfae CCMR0081</name>
    <dbReference type="NCBI Taxonomy" id="2292702"/>
    <lineage>
        <taxon>Bacteria</taxon>
        <taxon>Bacillati</taxon>
        <taxon>Cyanobacteriota</taxon>
        <taxon>Adonisia</taxon>
        <taxon>Adonisia turfae</taxon>
    </lineage>
</organism>
<protein>
    <submittedName>
        <fullName evidence="1">Uncharacterized protein</fullName>
    </submittedName>
</protein>
<accession>A0A6M0RHG2</accession>